<dbReference type="SMART" id="SM00409">
    <property type="entry name" value="IG"/>
    <property type="match status" value="2"/>
</dbReference>
<dbReference type="Gene3D" id="2.60.40.10">
    <property type="entry name" value="Immunoglobulins"/>
    <property type="match status" value="2"/>
</dbReference>
<dbReference type="Pfam" id="PF13927">
    <property type="entry name" value="Ig_3"/>
    <property type="match status" value="1"/>
</dbReference>
<dbReference type="GeneTree" id="ENSGT01050000244806"/>
<keyword evidence="1" id="KW-0472">Membrane</keyword>
<dbReference type="HOGENOM" id="CLU_066452_1_0_1"/>
<dbReference type="Ensembl" id="ENSXMAT00000015925.2">
    <property type="protein sequence ID" value="ENSXMAP00000015901.2"/>
    <property type="gene ID" value="ENSXMAG00000015872.2"/>
</dbReference>
<dbReference type="CDD" id="cd00096">
    <property type="entry name" value="Ig"/>
    <property type="match status" value="1"/>
</dbReference>
<dbReference type="InterPro" id="IPR013783">
    <property type="entry name" value="Ig-like_fold"/>
</dbReference>
<dbReference type="FunCoup" id="M4AN56">
    <property type="interactions" value="707"/>
</dbReference>
<evidence type="ECO:0000313" key="4">
    <source>
        <dbReference type="Proteomes" id="UP000002852"/>
    </source>
</evidence>
<reference evidence="4" key="1">
    <citation type="submission" date="2012-01" db="EMBL/GenBank/DDBJ databases">
        <authorList>
            <person name="Walter R."/>
            <person name="Schartl M."/>
            <person name="Warren W."/>
        </authorList>
    </citation>
    <scope>NUCLEOTIDE SEQUENCE [LARGE SCALE GENOMIC DNA]</scope>
    <source>
        <strain evidence="4">JP 163 A</strain>
    </source>
</reference>
<dbReference type="InterPro" id="IPR003599">
    <property type="entry name" value="Ig_sub"/>
</dbReference>
<dbReference type="OMA" id="KEVKCDY"/>
<dbReference type="PANTHER" id="PTHR21063:SF4">
    <property type="entry name" value="CD48 ANTIGEN-RELATED"/>
    <property type="match status" value="1"/>
</dbReference>
<reference evidence="3" key="3">
    <citation type="submission" date="2025-08" db="UniProtKB">
        <authorList>
            <consortium name="Ensembl"/>
        </authorList>
    </citation>
    <scope>IDENTIFICATION</scope>
    <source>
        <strain evidence="3">JP 163 A</strain>
    </source>
</reference>
<evidence type="ECO:0000313" key="3">
    <source>
        <dbReference type="Ensembl" id="ENSXMAP00000015901.2"/>
    </source>
</evidence>
<evidence type="ECO:0000259" key="2">
    <source>
        <dbReference type="PROSITE" id="PS50835"/>
    </source>
</evidence>
<sequence length="266" mass="29375">MAAGLGVTCCSVYLTAGKVCVTYLTVLLCYVCAKEEKKAVKARERTNITLQPVESPHNAWVVWTFGVESPNIRIASVKLNKEVKCDYEEKFRDRLLLDSNTGALTISQLEMSDSGVYQFQSISSKILSRDFHLTVYSFLPMPSITVTSSVINTSSASVTVDCSVQNSRELKLSWYRGTERLKQTSSPSLPSELSLSLEVDAADGDNYSCMAENPVERQTTKLLTKDIQLGNGENSSWCQNEATVRLIVSAGIALVLILLLVDHIRF</sequence>
<dbReference type="OrthoDB" id="8443225at2759"/>
<keyword evidence="4" id="KW-1185">Reference proteome</keyword>
<reference evidence="4" key="2">
    <citation type="journal article" date="2013" name="Nat. Genet.">
        <title>The genome of the platyfish, Xiphophorus maculatus, provides insights into evolutionary adaptation and several complex traits.</title>
        <authorList>
            <person name="Schartl M."/>
            <person name="Walter R.B."/>
            <person name="Shen Y."/>
            <person name="Garcia T."/>
            <person name="Catchen J."/>
            <person name="Amores A."/>
            <person name="Braasch I."/>
            <person name="Chalopin D."/>
            <person name="Volff J.N."/>
            <person name="Lesch K.P."/>
            <person name="Bisazza A."/>
            <person name="Minx P."/>
            <person name="Hillier L."/>
            <person name="Wilson R.K."/>
            <person name="Fuerstenberg S."/>
            <person name="Boore J."/>
            <person name="Searle S."/>
            <person name="Postlethwait J.H."/>
            <person name="Warren W.C."/>
        </authorList>
    </citation>
    <scope>NUCLEOTIDE SEQUENCE [LARGE SCALE GENOMIC DNA]</scope>
    <source>
        <strain evidence="4">JP 163 A</strain>
    </source>
</reference>
<protein>
    <submittedName>
        <fullName evidence="3">Si:dkey-102c8.3</fullName>
    </submittedName>
</protein>
<dbReference type="GeneID" id="102236357"/>
<dbReference type="Proteomes" id="UP000002852">
    <property type="component" value="Unassembled WGS sequence"/>
</dbReference>
<keyword evidence="1" id="KW-1133">Transmembrane helix</keyword>
<feature type="transmembrane region" description="Helical" evidence="1">
    <location>
        <begin position="242"/>
        <end position="261"/>
    </location>
</feature>
<feature type="domain" description="Ig-like" evidence="2">
    <location>
        <begin position="142"/>
        <end position="220"/>
    </location>
</feature>
<dbReference type="STRING" id="8083.ENSXMAP00000015901"/>
<accession>M4AN56</accession>
<dbReference type="AlphaFoldDB" id="M4AN56"/>
<organism evidence="3 4">
    <name type="scientific">Xiphophorus maculatus</name>
    <name type="common">Southern platyfish</name>
    <name type="synonym">Platypoecilus maculatus</name>
    <dbReference type="NCBI Taxonomy" id="8083"/>
    <lineage>
        <taxon>Eukaryota</taxon>
        <taxon>Metazoa</taxon>
        <taxon>Chordata</taxon>
        <taxon>Craniata</taxon>
        <taxon>Vertebrata</taxon>
        <taxon>Euteleostomi</taxon>
        <taxon>Actinopterygii</taxon>
        <taxon>Neopterygii</taxon>
        <taxon>Teleostei</taxon>
        <taxon>Neoteleostei</taxon>
        <taxon>Acanthomorphata</taxon>
        <taxon>Ovalentaria</taxon>
        <taxon>Atherinomorphae</taxon>
        <taxon>Cyprinodontiformes</taxon>
        <taxon>Poeciliidae</taxon>
        <taxon>Poeciliinae</taxon>
        <taxon>Xiphophorus</taxon>
    </lineage>
</organism>
<dbReference type="InterPro" id="IPR007110">
    <property type="entry name" value="Ig-like_dom"/>
</dbReference>
<proteinExistence type="predicted"/>
<keyword evidence="1" id="KW-0812">Transmembrane</keyword>
<dbReference type="InParanoid" id="M4AN56"/>
<dbReference type="SUPFAM" id="SSF48726">
    <property type="entry name" value="Immunoglobulin"/>
    <property type="match status" value="2"/>
</dbReference>
<dbReference type="InterPro" id="IPR036179">
    <property type="entry name" value="Ig-like_dom_sf"/>
</dbReference>
<dbReference type="RefSeq" id="XP_023189109.1">
    <property type="nucleotide sequence ID" value="XM_023333341.1"/>
</dbReference>
<dbReference type="eggNOG" id="ENOG502S5D2">
    <property type="taxonomic scope" value="Eukaryota"/>
</dbReference>
<evidence type="ECO:0000256" key="1">
    <source>
        <dbReference type="SAM" id="Phobius"/>
    </source>
</evidence>
<dbReference type="PANTHER" id="PTHR21063">
    <property type="entry name" value="LFA-3"/>
    <property type="match status" value="1"/>
</dbReference>
<reference evidence="3" key="4">
    <citation type="submission" date="2025-09" db="UniProtKB">
        <authorList>
            <consortium name="Ensembl"/>
        </authorList>
    </citation>
    <scope>IDENTIFICATION</scope>
    <source>
        <strain evidence="3">JP 163 A</strain>
    </source>
</reference>
<name>M4AN56_XIPMA</name>
<dbReference type="PROSITE" id="PS50835">
    <property type="entry name" value="IG_LIKE"/>
    <property type="match status" value="1"/>
</dbReference>